<protein>
    <submittedName>
        <fullName evidence="2">Uncharacterized protein</fullName>
    </submittedName>
</protein>
<gene>
    <name evidence="2" type="ORF">SEMRO_619_G176530.1</name>
</gene>
<accession>A0A9N8E3R2</accession>
<keyword evidence="1" id="KW-0732">Signal</keyword>
<comment type="caution">
    <text evidence="2">The sequence shown here is derived from an EMBL/GenBank/DDBJ whole genome shotgun (WGS) entry which is preliminary data.</text>
</comment>
<feature type="chain" id="PRO_5040231676" evidence="1">
    <location>
        <begin position="31"/>
        <end position="309"/>
    </location>
</feature>
<evidence type="ECO:0000313" key="3">
    <source>
        <dbReference type="Proteomes" id="UP001153069"/>
    </source>
</evidence>
<proteinExistence type="predicted"/>
<dbReference type="Proteomes" id="UP001153069">
    <property type="component" value="Unassembled WGS sequence"/>
</dbReference>
<name>A0A9N8E3R2_9STRA</name>
<evidence type="ECO:0000313" key="2">
    <source>
        <dbReference type="EMBL" id="CAB9513888.1"/>
    </source>
</evidence>
<dbReference type="EMBL" id="CAICTM010000618">
    <property type="protein sequence ID" value="CAB9513888.1"/>
    <property type="molecule type" value="Genomic_DNA"/>
</dbReference>
<dbReference type="AlphaFoldDB" id="A0A9N8E3R2"/>
<evidence type="ECO:0000256" key="1">
    <source>
        <dbReference type="SAM" id="SignalP"/>
    </source>
</evidence>
<organism evidence="2 3">
    <name type="scientific">Seminavis robusta</name>
    <dbReference type="NCBI Taxonomy" id="568900"/>
    <lineage>
        <taxon>Eukaryota</taxon>
        <taxon>Sar</taxon>
        <taxon>Stramenopiles</taxon>
        <taxon>Ochrophyta</taxon>
        <taxon>Bacillariophyta</taxon>
        <taxon>Bacillariophyceae</taxon>
        <taxon>Bacillariophycidae</taxon>
        <taxon>Naviculales</taxon>
        <taxon>Naviculaceae</taxon>
        <taxon>Seminavis</taxon>
    </lineage>
</organism>
<keyword evidence="3" id="KW-1185">Reference proteome</keyword>
<feature type="signal peptide" evidence="1">
    <location>
        <begin position="1"/>
        <end position="30"/>
    </location>
</feature>
<reference evidence="2" key="1">
    <citation type="submission" date="2020-06" db="EMBL/GenBank/DDBJ databases">
        <authorList>
            <consortium name="Plant Systems Biology data submission"/>
        </authorList>
    </citation>
    <scope>NUCLEOTIDE SEQUENCE</scope>
    <source>
        <strain evidence="2">D6</strain>
    </source>
</reference>
<sequence>MMIPHGCSCRRPALLLATLCLSRWIVPASSSPISYIRRVLEAHDKDPYQADISWALMERYLGQQKVRSGNIGFDIAEPDLESIVLNSLVSYFTPSLTKTLQETLGDEFDPLVLGDPASQQLGQMQVGDCSATAEIVYQKEILRGLSGVVLDELEMVPESDQIDVSFFDGAHWNATWELTASFPLLTAEANATLKIHACGTEKLAQSIGGMATVEQPSIYLHIAVQGDTSNLILFQSTSKVTRANILDLRFNYESIQAQLGSFGTNLSEVNFGLTLGEMLTHDATVFELLMKDALQAKINEALPFEPNIW</sequence>